<dbReference type="Pfam" id="PF01078">
    <property type="entry name" value="Mg_chelatase"/>
    <property type="match status" value="1"/>
</dbReference>
<dbReference type="InterPro" id="IPR000523">
    <property type="entry name" value="Mg_chelatse_chII-like_cat_dom"/>
</dbReference>
<dbReference type="InterPro" id="IPR027417">
    <property type="entry name" value="P-loop_NTPase"/>
</dbReference>
<name>M1WKB9_PSEP2</name>
<dbReference type="STRING" id="1322246.BN4_12096"/>
<evidence type="ECO:0000313" key="4">
    <source>
        <dbReference type="Proteomes" id="UP000011724"/>
    </source>
</evidence>
<proteinExistence type="predicted"/>
<dbReference type="InterPro" id="IPR045006">
    <property type="entry name" value="CHLI-like"/>
</dbReference>
<dbReference type="PANTHER" id="PTHR32039:SF7">
    <property type="entry name" value="COMPETENCE PROTEIN COMM"/>
    <property type="match status" value="1"/>
</dbReference>
<dbReference type="Pfam" id="PF13335">
    <property type="entry name" value="Mg_chelatase_C"/>
    <property type="match status" value="1"/>
</dbReference>
<dbReference type="HOGENOM" id="CLU_026145_2_1_7"/>
<feature type="domain" description="Magnesium chelatase ChlI-like catalytic" evidence="1">
    <location>
        <begin position="1"/>
        <end position="92"/>
    </location>
</feature>
<keyword evidence="4" id="KW-1185">Reference proteome</keyword>
<sequence length="203" mass="22802">MPEFKKQVLEVLRQPLEDGEVSISRSLITLKYPADVMLVAAMNPCPCGYLSDETHICTCSPLAVQRYRSRLSGPLLDRIDLHVDVPAVPYEELKKTRSDVDSATMRARILDAREMQSTRYADERITLNAELTGSALEKHCVLKEEGHDFLKQAVETLGLSARAYTRVLRIARTIADLEKTASLSVDHLAEAINYRTMDRQGNV</sequence>
<reference evidence="4" key="2">
    <citation type="journal article" date="2013" name="Stand. Genomic Sci.">
        <title>Complete genome sequence of Desulfocapsa sulfexigens, a marine deltaproteobacterium specialized in disproportionating inorganic sulfur compounds.</title>
        <authorList>
            <person name="Finster K.W."/>
            <person name="Kjeldsen K.U."/>
            <person name="Kube M."/>
            <person name="Reinhardt R."/>
            <person name="Mussmann M."/>
            <person name="Amann R."/>
            <person name="Schreiber L."/>
        </authorList>
    </citation>
    <scope>NUCLEOTIDE SEQUENCE [LARGE SCALE GENOMIC DNA]</scope>
    <source>
        <strain evidence="4">DSM 10523 / SB164P1</strain>
    </source>
</reference>
<feature type="domain" description="Mg chelatase-related protein C-terminal" evidence="2">
    <location>
        <begin position="101"/>
        <end position="195"/>
    </location>
</feature>
<dbReference type="AlphaFoldDB" id="M1WKB9"/>
<dbReference type="Gene3D" id="3.40.50.300">
    <property type="entry name" value="P-loop containing nucleotide triphosphate hydrolases"/>
    <property type="match status" value="1"/>
</dbReference>
<reference evidence="3 4" key="1">
    <citation type="journal article" date="2013" name="PLoS ONE">
        <title>The first genomic and proteomic characterization of a deep-sea sulfate reducer: insights into the piezophilic lifestyle of Desulfovibrio piezophilus.</title>
        <authorList>
            <person name="Pradel N."/>
            <person name="Ji B."/>
            <person name="Gimenez G."/>
            <person name="Talla E."/>
            <person name="Lenoble P."/>
            <person name="Garel M."/>
            <person name="Tamburini C."/>
            <person name="Fourquet P."/>
            <person name="Lebrun R."/>
            <person name="Bertin P."/>
            <person name="Denis Y."/>
            <person name="Pophillat M."/>
            <person name="Barbe V."/>
            <person name="Ollivier B."/>
            <person name="Dolla A."/>
        </authorList>
    </citation>
    <scope>NUCLEOTIDE SEQUENCE [LARGE SCALE GENOMIC DNA]</scope>
    <source>
        <strain evidence="4">DSM 10523 / SB164P1</strain>
    </source>
</reference>
<evidence type="ECO:0000313" key="3">
    <source>
        <dbReference type="EMBL" id="CCH49331.1"/>
    </source>
</evidence>
<dbReference type="GO" id="GO:0005524">
    <property type="term" value="F:ATP binding"/>
    <property type="evidence" value="ECO:0007669"/>
    <property type="project" value="InterPro"/>
</dbReference>
<dbReference type="KEGG" id="dpi:BN4_12096"/>
<evidence type="ECO:0000259" key="2">
    <source>
        <dbReference type="Pfam" id="PF13335"/>
    </source>
</evidence>
<dbReference type="PATRIC" id="fig|879567.3.peg.2233"/>
<evidence type="ECO:0000259" key="1">
    <source>
        <dbReference type="Pfam" id="PF01078"/>
    </source>
</evidence>
<accession>M1WKB9</accession>
<gene>
    <name evidence="3" type="ordered locus">BN4_12096</name>
</gene>
<dbReference type="SUPFAM" id="SSF52540">
    <property type="entry name" value="P-loop containing nucleoside triphosphate hydrolases"/>
    <property type="match status" value="1"/>
</dbReference>
<dbReference type="PANTHER" id="PTHR32039">
    <property type="entry name" value="MAGNESIUM-CHELATASE SUBUNIT CHLI"/>
    <property type="match status" value="1"/>
</dbReference>
<protein>
    <submittedName>
        <fullName evidence="3">Competence protein ComM</fullName>
    </submittedName>
</protein>
<dbReference type="EMBL" id="FO203427">
    <property type="protein sequence ID" value="CCH49331.1"/>
    <property type="molecule type" value="Genomic_DNA"/>
</dbReference>
<dbReference type="InterPro" id="IPR025158">
    <property type="entry name" value="Mg_chelat-rel_C"/>
</dbReference>
<dbReference type="Proteomes" id="UP000011724">
    <property type="component" value="Chromosome"/>
</dbReference>
<dbReference type="eggNOG" id="COG0606">
    <property type="taxonomic scope" value="Bacteria"/>
</dbReference>
<organism evidence="3 4">
    <name type="scientific">Pseudodesulfovibrio piezophilus (strain DSM 21447 / JCM 15486 / C1TLV30)</name>
    <name type="common">Desulfovibrio piezophilus</name>
    <dbReference type="NCBI Taxonomy" id="1322246"/>
    <lineage>
        <taxon>Bacteria</taxon>
        <taxon>Pseudomonadati</taxon>
        <taxon>Thermodesulfobacteriota</taxon>
        <taxon>Desulfovibrionia</taxon>
        <taxon>Desulfovibrionales</taxon>
        <taxon>Desulfovibrionaceae</taxon>
    </lineage>
</organism>